<comment type="caution">
    <text evidence="2">The sequence shown here is derived from an EMBL/GenBank/DDBJ whole genome shotgun (WGS) entry which is preliminary data.</text>
</comment>
<evidence type="ECO:0000313" key="2">
    <source>
        <dbReference type="EMBL" id="KAK6629277.1"/>
    </source>
</evidence>
<dbReference type="EMBL" id="JAWJWE010000036">
    <property type="protein sequence ID" value="KAK6629277.1"/>
    <property type="molecule type" value="Genomic_DNA"/>
</dbReference>
<feature type="compositionally biased region" description="Polar residues" evidence="1">
    <location>
        <begin position="126"/>
        <end position="143"/>
    </location>
</feature>
<proteinExistence type="predicted"/>
<sequence>MVIFFLIVSQTKTRAAMFLVIVVATFGLIFSITDALPTTEPSPALEDVKSHDEIEENSHLGNNSRLVITNVVKTIEFEVGVLDDDGHVDDENSTAVNGTDFYETDIKLLNLDLLKEVVNKADEKLNGTTEASVKTSEASTEGLRSTDEEILSLTENRPKPTPGHNRAEYSTAEDWELRRFGGIKMNFTPFGY</sequence>
<dbReference type="AlphaFoldDB" id="A0AAN8PNP6"/>
<protein>
    <submittedName>
        <fullName evidence="2">Uncharacterized protein</fullName>
    </submittedName>
</protein>
<reference evidence="2 3" key="1">
    <citation type="submission" date="2023-10" db="EMBL/GenBank/DDBJ databases">
        <title>Genomes of two closely related lineages of the louse Polyplax serrata with different host specificities.</title>
        <authorList>
            <person name="Martinu J."/>
            <person name="Tarabai H."/>
            <person name="Stefka J."/>
            <person name="Hypsa V."/>
        </authorList>
    </citation>
    <scope>NUCLEOTIDE SEQUENCE [LARGE SCALE GENOMIC DNA]</scope>
    <source>
        <strain evidence="2">HR10_N</strain>
    </source>
</reference>
<accession>A0AAN8PNP6</accession>
<dbReference type="Proteomes" id="UP001372834">
    <property type="component" value="Unassembled WGS sequence"/>
</dbReference>
<name>A0AAN8PNP6_POLSC</name>
<gene>
    <name evidence="2" type="ORF">RUM43_003094</name>
</gene>
<evidence type="ECO:0000313" key="3">
    <source>
        <dbReference type="Proteomes" id="UP001372834"/>
    </source>
</evidence>
<feature type="region of interest" description="Disordered" evidence="1">
    <location>
        <begin position="126"/>
        <end position="148"/>
    </location>
</feature>
<evidence type="ECO:0000256" key="1">
    <source>
        <dbReference type="SAM" id="MobiDB-lite"/>
    </source>
</evidence>
<organism evidence="2 3">
    <name type="scientific">Polyplax serrata</name>
    <name type="common">Common mouse louse</name>
    <dbReference type="NCBI Taxonomy" id="468196"/>
    <lineage>
        <taxon>Eukaryota</taxon>
        <taxon>Metazoa</taxon>
        <taxon>Ecdysozoa</taxon>
        <taxon>Arthropoda</taxon>
        <taxon>Hexapoda</taxon>
        <taxon>Insecta</taxon>
        <taxon>Pterygota</taxon>
        <taxon>Neoptera</taxon>
        <taxon>Paraneoptera</taxon>
        <taxon>Psocodea</taxon>
        <taxon>Troctomorpha</taxon>
        <taxon>Phthiraptera</taxon>
        <taxon>Anoplura</taxon>
        <taxon>Polyplacidae</taxon>
        <taxon>Polyplax</taxon>
    </lineage>
</organism>